<evidence type="ECO:0000256" key="5">
    <source>
        <dbReference type="PROSITE-ProRule" id="PRU10141"/>
    </source>
</evidence>
<dbReference type="PROSITE" id="PS50011">
    <property type="entry name" value="PROTEIN_KINASE_DOM"/>
    <property type="match status" value="2"/>
</dbReference>
<keyword evidence="4 5" id="KW-0067">ATP-binding</keyword>
<evidence type="ECO:0000256" key="1">
    <source>
        <dbReference type="ARBA" id="ARBA00022679"/>
    </source>
</evidence>
<reference evidence="9" key="1">
    <citation type="journal article" date="2019" name="Int. J. Syst. Evol. Microbiol.">
        <title>The Global Catalogue of Microorganisms (GCM) 10K type strain sequencing project: providing services to taxonomists for standard genome sequencing and annotation.</title>
        <authorList>
            <consortium name="The Broad Institute Genomics Platform"/>
            <consortium name="The Broad Institute Genome Sequencing Center for Infectious Disease"/>
            <person name="Wu L."/>
            <person name="Ma J."/>
        </authorList>
    </citation>
    <scope>NUCLEOTIDE SEQUENCE [LARGE SCALE GENOMIC DNA]</scope>
    <source>
        <strain evidence="9">CCM 8391</strain>
    </source>
</reference>
<dbReference type="Gene3D" id="1.10.10.60">
    <property type="entry name" value="Homeodomain-like"/>
    <property type="match status" value="1"/>
</dbReference>
<keyword evidence="3 8" id="KW-0418">Kinase</keyword>
<dbReference type="NCBIfam" id="NF033442">
    <property type="entry name" value="BREX_PglW"/>
    <property type="match status" value="1"/>
</dbReference>
<evidence type="ECO:0000259" key="6">
    <source>
        <dbReference type="PROSITE" id="PS50011"/>
    </source>
</evidence>
<feature type="binding site" evidence="5">
    <location>
        <position position="554"/>
    </location>
    <ligand>
        <name>ATP</name>
        <dbReference type="ChEBI" id="CHEBI:30616"/>
    </ligand>
</feature>
<name>A0ABW1IXU2_9PSEU</name>
<dbReference type="Pfam" id="PF00069">
    <property type="entry name" value="Pkinase"/>
    <property type="match status" value="2"/>
</dbReference>
<dbReference type="EMBL" id="JBHSQW010000006">
    <property type="protein sequence ID" value="MFC5993095.1"/>
    <property type="molecule type" value="Genomic_DNA"/>
</dbReference>
<dbReference type="Gene3D" id="1.10.510.10">
    <property type="entry name" value="Transferase(Phosphotransferase) domain 1"/>
    <property type="match status" value="2"/>
</dbReference>
<organism evidence="8 9">
    <name type="scientific">Pseudonocardia hispaniensis</name>
    <dbReference type="NCBI Taxonomy" id="904933"/>
    <lineage>
        <taxon>Bacteria</taxon>
        <taxon>Bacillati</taxon>
        <taxon>Actinomycetota</taxon>
        <taxon>Actinomycetes</taxon>
        <taxon>Pseudonocardiales</taxon>
        <taxon>Pseudonocardiaceae</taxon>
        <taxon>Pseudonocardia</taxon>
    </lineage>
</organism>
<gene>
    <name evidence="8" type="primary">pglW</name>
    <name evidence="8" type="ORF">ACFQE5_02595</name>
</gene>
<dbReference type="SUPFAM" id="SSF56112">
    <property type="entry name" value="Protein kinase-like (PK-like)"/>
    <property type="match status" value="2"/>
</dbReference>
<dbReference type="GO" id="GO:0016301">
    <property type="term" value="F:kinase activity"/>
    <property type="evidence" value="ECO:0007669"/>
    <property type="project" value="UniProtKB-KW"/>
</dbReference>
<dbReference type="InterPro" id="IPR049832">
    <property type="entry name" value="BREX_PglW"/>
</dbReference>
<dbReference type="InterPro" id="IPR011528">
    <property type="entry name" value="NERD"/>
</dbReference>
<feature type="domain" description="NERD" evidence="7">
    <location>
        <begin position="15"/>
        <end position="130"/>
    </location>
</feature>
<dbReference type="PANTHER" id="PTHR43289">
    <property type="entry name" value="MITOGEN-ACTIVATED PROTEIN KINASE KINASE KINASE 20-RELATED"/>
    <property type="match status" value="1"/>
</dbReference>
<dbReference type="SMART" id="SM00220">
    <property type="entry name" value="S_TKc"/>
    <property type="match status" value="1"/>
</dbReference>
<dbReference type="InterPro" id="IPR017441">
    <property type="entry name" value="Protein_kinase_ATP_BS"/>
</dbReference>
<dbReference type="Proteomes" id="UP001596302">
    <property type="component" value="Unassembled WGS sequence"/>
</dbReference>
<evidence type="ECO:0000313" key="9">
    <source>
        <dbReference type="Proteomes" id="UP001596302"/>
    </source>
</evidence>
<evidence type="ECO:0000313" key="8">
    <source>
        <dbReference type="EMBL" id="MFC5993095.1"/>
    </source>
</evidence>
<dbReference type="RefSeq" id="WP_379582317.1">
    <property type="nucleotide sequence ID" value="NZ_JBHSQW010000006.1"/>
</dbReference>
<feature type="domain" description="Protein kinase" evidence="6">
    <location>
        <begin position="195"/>
        <end position="494"/>
    </location>
</feature>
<comment type="caution">
    <text evidence="8">The sequence shown here is derived from an EMBL/GenBank/DDBJ whole genome shotgun (WGS) entry which is preliminary data.</text>
</comment>
<feature type="domain" description="Protein kinase" evidence="6">
    <location>
        <begin position="518"/>
        <end position="783"/>
    </location>
</feature>
<accession>A0ABW1IXU2</accession>
<dbReference type="PROSITE" id="PS50965">
    <property type="entry name" value="NERD"/>
    <property type="match status" value="1"/>
</dbReference>
<dbReference type="InterPro" id="IPR011009">
    <property type="entry name" value="Kinase-like_dom_sf"/>
</dbReference>
<keyword evidence="2 5" id="KW-0547">Nucleotide-binding</keyword>
<evidence type="ECO:0000256" key="4">
    <source>
        <dbReference type="ARBA" id="ARBA00022840"/>
    </source>
</evidence>
<dbReference type="PANTHER" id="PTHR43289:SF34">
    <property type="entry name" value="SERINE_THREONINE-PROTEIN KINASE YBDM-RELATED"/>
    <property type="match status" value="1"/>
</dbReference>
<dbReference type="InterPro" id="IPR000719">
    <property type="entry name" value="Prot_kinase_dom"/>
</dbReference>
<protein>
    <submittedName>
        <fullName evidence="8">BREX system serine/threonine kinase PglW</fullName>
    </submittedName>
</protein>
<dbReference type="Pfam" id="PF08378">
    <property type="entry name" value="NERD"/>
    <property type="match status" value="1"/>
</dbReference>
<sequence>MAQRWFQERPSEYPWEQDGLDHVKRLMPDAEPFRAWALFSFTASSGRINECDLLIAVPGGLYLVELKAHPGLVANHGDTWTFTEQGSSRSRPLRNPLHLTDLKSKELKSQLEWAARVLRIGERLPRVEPVVFLSAPGLRSTLDDVQAVRIYGRDDAAEGLPWIWRDLLARPPQRAAQRIDAHFSTKVLPALLKKIGVRSSTAHLRFGDDWKLAPRPVDTGPTWEDRFAERRGIVHETGRVRIYLTERQATPERRQSVERAARREYQVLQGITHRGIAQAVQIREHQGGPAILFRHGPADLRLDSYLAAHKDVLTPELRLDLVRQLAEAVRYAHSRSLYHRSLAARSVYVTPGNDRTPPVLRVIDWQSAARDFDTTVSTSLRASSLNGELVADTAELYLAPEFDGAYPDPVDLDVFGLGAVAYLILTGLPPATTRSALIERLRTEGGLHPYAVDDTVADMLDQLVYDATRADTADRLDSADAFLRALDTTEREVVAPEPAQPGVDPLVATVGQTLDGDWQVRRVLGTGATARALLVERLVEDDDGNTVHEARVFKVALDEDKAASLLAEARVLAEVGGGVIVRMLGGPRQLGGRTVLELEYAGGQDLDGGTLGALLRADGRLTYHQLERFGADLFRALDQLAARGIPHRDLKPDNFAVYQRADRSKQLMLLDFSLAAASERDITAGTRGYLDPFLGTPRRPVFDDHAERYAAAVTLHEMASTARPVWGDGTTDPRTTTDETPELAAELFEPALRDELTAFFQRALHRDTDRRFESVREMEETWRAVFAAADAATPATTPETVGLDKQTLEEQREAIAQAATLATPLEAAGLSPRAVSVAQSFDATTVGELLQVRLHEIAKARGAGAVIRKELNRRHKQWTARLGSAGVEVRTDAVLTVDEMAQLLLPAPTRKGSKKADVVRMVLGLQGDGRQGSWATQSEIARGLGITQASVSRHLQRAAQAWAEMSWLEPVRDELVAQIESAGRIMEADELAAALRAAHGAGEDGPEITAARAAAVVRAAVEAEIWAGYYAEAPEIIERGPRLTVLRRNEQVLLALESLPGTDDPSAAELADFAQDLGRRADELASADPMPARGAVVRELRRIAPPAGLTPLADTRLVALAAAASRDALVSPRFELYPRGLDLVTALRAAQAAAGVRAVGVTVDDLLTRVRSRFPEVVVPPGLTHVRITELLEAAGFPLEFDVQDQRFRPIARNGGRRSTTASSTTLVRPFVSGQDRHEVTRGQLTSAVEKGGFAALTLRGRNLPGAAEALARAFAVSAVDIGAVFLAEFRGLVAERGQDWSKVLTLDARFGESGRLAPGLASYVKESYRRVRARLDEQAADGGVLLLHDAGLMARYADAGGRDLLVALQAAARGPERMPHGLWLLCPGETAGGSPHLDGLLVEVVEQPERIRLDGDFLDSLRGEESDAA</sequence>
<keyword evidence="1" id="KW-0808">Transferase</keyword>
<dbReference type="PROSITE" id="PS00107">
    <property type="entry name" value="PROTEIN_KINASE_ATP"/>
    <property type="match status" value="1"/>
</dbReference>
<proteinExistence type="predicted"/>
<keyword evidence="9" id="KW-1185">Reference proteome</keyword>
<evidence type="ECO:0000259" key="7">
    <source>
        <dbReference type="PROSITE" id="PS50965"/>
    </source>
</evidence>
<evidence type="ECO:0000256" key="2">
    <source>
        <dbReference type="ARBA" id="ARBA00022741"/>
    </source>
</evidence>
<evidence type="ECO:0000256" key="3">
    <source>
        <dbReference type="ARBA" id="ARBA00022777"/>
    </source>
</evidence>